<feature type="compositionally biased region" description="Polar residues" evidence="4">
    <location>
        <begin position="129"/>
        <end position="139"/>
    </location>
</feature>
<name>A0AAN7TMF3_9MYCE</name>
<evidence type="ECO:0000256" key="2">
    <source>
        <dbReference type="ARBA" id="ARBA00023128"/>
    </source>
</evidence>
<keyword evidence="2" id="KW-0496">Mitochondrion</keyword>
<feature type="region of interest" description="Disordered" evidence="4">
    <location>
        <begin position="120"/>
        <end position="139"/>
    </location>
</feature>
<dbReference type="GO" id="GO:0034551">
    <property type="term" value="P:mitochondrial respiratory chain complex III assembly"/>
    <property type="evidence" value="ECO:0007669"/>
    <property type="project" value="InterPro"/>
</dbReference>
<sequence length="139" mass="16102">MNRTKVLSSYLNLLRTEKKVFHNDRKALDHVMNLTRIQFRDNQNETDNTKINEMVEHANAVSHFLVKDLIQGVRKDDKVIQLKFDENTKSYQQYEFVNDQPPQRKKRGKIQIDEEPTTCCGGGCGKPMPSNNSEKTTCS</sequence>
<dbReference type="PANTHER" id="PTHR46749:SF1">
    <property type="entry name" value="COMPLEX III ASSEMBLY FACTOR LYRM7"/>
    <property type="match status" value="1"/>
</dbReference>
<evidence type="ECO:0008006" key="7">
    <source>
        <dbReference type="Google" id="ProtNLM"/>
    </source>
</evidence>
<reference evidence="5 6" key="1">
    <citation type="submission" date="2023-11" db="EMBL/GenBank/DDBJ databases">
        <title>Dfirmibasis_genome.</title>
        <authorList>
            <person name="Edelbroek B."/>
            <person name="Kjellin J."/>
            <person name="Jerlstrom-Hultqvist J."/>
            <person name="Soderbom F."/>
        </authorList>
    </citation>
    <scope>NUCLEOTIDE SEQUENCE [LARGE SCALE GENOMIC DNA]</scope>
    <source>
        <strain evidence="5 6">TNS-C-14</strain>
    </source>
</reference>
<dbReference type="AlphaFoldDB" id="A0AAN7TMF3"/>
<evidence type="ECO:0000313" key="5">
    <source>
        <dbReference type="EMBL" id="KAK5575729.1"/>
    </source>
</evidence>
<dbReference type="Proteomes" id="UP001344447">
    <property type="component" value="Unassembled WGS sequence"/>
</dbReference>
<dbReference type="PANTHER" id="PTHR46749">
    <property type="entry name" value="COMPLEX III ASSEMBLY FACTOR LYRM7"/>
    <property type="match status" value="1"/>
</dbReference>
<dbReference type="EMBL" id="JAVFKY010000005">
    <property type="protein sequence ID" value="KAK5575729.1"/>
    <property type="molecule type" value="Genomic_DNA"/>
</dbReference>
<proteinExistence type="predicted"/>
<dbReference type="CDD" id="cd20267">
    <property type="entry name" value="Complex1_LYR_LYRM7"/>
    <property type="match status" value="1"/>
</dbReference>
<gene>
    <name evidence="5" type="ORF">RB653_006863</name>
</gene>
<keyword evidence="3" id="KW-0143">Chaperone</keyword>
<keyword evidence="6" id="KW-1185">Reference proteome</keyword>
<dbReference type="GO" id="GO:0005759">
    <property type="term" value="C:mitochondrial matrix"/>
    <property type="evidence" value="ECO:0007669"/>
    <property type="project" value="UniProtKB-SubCell"/>
</dbReference>
<accession>A0AAN7TMF3</accession>
<dbReference type="InterPro" id="IPR050435">
    <property type="entry name" value="MZM1/LYRM7"/>
</dbReference>
<organism evidence="5 6">
    <name type="scientific">Dictyostelium firmibasis</name>
    <dbReference type="NCBI Taxonomy" id="79012"/>
    <lineage>
        <taxon>Eukaryota</taxon>
        <taxon>Amoebozoa</taxon>
        <taxon>Evosea</taxon>
        <taxon>Eumycetozoa</taxon>
        <taxon>Dictyostelia</taxon>
        <taxon>Dictyosteliales</taxon>
        <taxon>Dictyosteliaceae</taxon>
        <taxon>Dictyostelium</taxon>
    </lineage>
</organism>
<evidence type="ECO:0000313" key="6">
    <source>
        <dbReference type="Proteomes" id="UP001344447"/>
    </source>
</evidence>
<comment type="subcellular location">
    <subcellularLocation>
        <location evidence="1">Mitochondrion matrix</location>
    </subcellularLocation>
</comment>
<dbReference type="GO" id="GO:0044183">
    <property type="term" value="F:protein folding chaperone"/>
    <property type="evidence" value="ECO:0007669"/>
    <property type="project" value="TreeGrafter"/>
</dbReference>
<comment type="caution">
    <text evidence="5">The sequence shown here is derived from an EMBL/GenBank/DDBJ whole genome shotgun (WGS) entry which is preliminary data.</text>
</comment>
<evidence type="ECO:0000256" key="4">
    <source>
        <dbReference type="SAM" id="MobiDB-lite"/>
    </source>
</evidence>
<protein>
    <recommendedName>
        <fullName evidence="7">LYR motif-containing protein 7</fullName>
    </recommendedName>
</protein>
<evidence type="ECO:0000256" key="1">
    <source>
        <dbReference type="ARBA" id="ARBA00004305"/>
    </source>
</evidence>
<evidence type="ECO:0000256" key="3">
    <source>
        <dbReference type="ARBA" id="ARBA00023186"/>
    </source>
</evidence>
<dbReference type="InterPro" id="IPR045298">
    <property type="entry name" value="Complex1_LYR_LYRM7"/>
</dbReference>